<evidence type="ECO:0000313" key="1">
    <source>
        <dbReference type="EMBL" id="PVX31591.1"/>
    </source>
</evidence>
<name>A0A2U0SJR6_9SPHN</name>
<reference evidence="1 2" key="1">
    <citation type="submission" date="2018-05" db="EMBL/GenBank/DDBJ databases">
        <title>Description of Sphingomonas pokkalii sp nov, isolated from the rhizosphere of saline tolerant pokkali rice and its draft genome analysis.</title>
        <authorList>
            <person name="Menon R."/>
            <person name="Kumari S."/>
            <person name="Rameshkumar N."/>
        </authorList>
    </citation>
    <scope>NUCLEOTIDE SEQUENCE [LARGE SCALE GENOMIC DNA]</scope>
    <source>
        <strain evidence="1 2">L3B27</strain>
    </source>
</reference>
<dbReference type="AlphaFoldDB" id="A0A2U0SJR6"/>
<gene>
    <name evidence="1" type="ORF">DD559_16465</name>
</gene>
<comment type="caution">
    <text evidence="1">The sequence shown here is derived from an EMBL/GenBank/DDBJ whole genome shotgun (WGS) entry which is preliminary data.</text>
</comment>
<dbReference type="OrthoDB" id="7391128at2"/>
<sequence>MVTSHGAAERARLRSVEAAIVSAHKDIRGLETEFETRANLAQIERWNGDVLAMNAPAPQQYLASATGLAALDQPQAPLQPMQPSGAKVETAALIIPAGTRSVQAAPAVAAVSASAASTPLAAPVQATAQRKPAAAAVVQVAQRDTRPEQDLKRLMQKVDRSRLAIGDRPLLSAATMNDLRRVAQREQLALH</sequence>
<proteinExistence type="predicted"/>
<accession>A0A2U0SJR6</accession>
<dbReference type="Proteomes" id="UP000245890">
    <property type="component" value="Unassembled WGS sequence"/>
</dbReference>
<evidence type="ECO:0000313" key="2">
    <source>
        <dbReference type="Proteomes" id="UP000245890"/>
    </source>
</evidence>
<dbReference type="EMBL" id="QENQ01000001">
    <property type="protein sequence ID" value="PVX31591.1"/>
    <property type="molecule type" value="Genomic_DNA"/>
</dbReference>
<protein>
    <submittedName>
        <fullName evidence="1">Uncharacterized protein</fullName>
    </submittedName>
</protein>
<keyword evidence="2" id="KW-1185">Reference proteome</keyword>
<organism evidence="1 2">
    <name type="scientific">Sphingomonas pokkalii</name>
    <dbReference type="NCBI Taxonomy" id="2175090"/>
    <lineage>
        <taxon>Bacteria</taxon>
        <taxon>Pseudomonadati</taxon>
        <taxon>Pseudomonadota</taxon>
        <taxon>Alphaproteobacteria</taxon>
        <taxon>Sphingomonadales</taxon>
        <taxon>Sphingomonadaceae</taxon>
        <taxon>Sphingomonas</taxon>
    </lineage>
</organism>